<sequence>MGLFFKNKENCCICGNEEGKKKIANGFICKDCLHLCSIPFQVKINKNMTKEVILNEIEDNKNNKKLLSQFTATKKIKPYIEFDKQNKLWLIPDGVLGKKLNPKVYKFEDILEFELLEDGESITKGGLGRAVAGGVLLGGVGAVVGGVTGKKKTKSIINSLRIKITVNYTSNPAIYVELIKTKTKSNSTLYKIAYSQAQEILSMLSVITKNEKVKLHKQEDTISVADEIRKLSKLVEDGLLTQEEFANEKNKILNK</sequence>
<dbReference type="EMBL" id="JAPQFJ010000008">
    <property type="protein sequence ID" value="MCY6958872.1"/>
    <property type="molecule type" value="Genomic_DNA"/>
</dbReference>
<organism evidence="2 3">
    <name type="scientific">Clostridium brassicae</name>
    <dbReference type="NCBI Taxonomy" id="2999072"/>
    <lineage>
        <taxon>Bacteria</taxon>
        <taxon>Bacillati</taxon>
        <taxon>Bacillota</taxon>
        <taxon>Clostridia</taxon>
        <taxon>Eubacteriales</taxon>
        <taxon>Clostridiaceae</taxon>
        <taxon>Clostridium</taxon>
    </lineage>
</organism>
<comment type="caution">
    <text evidence="2">The sequence shown here is derived from an EMBL/GenBank/DDBJ whole genome shotgun (WGS) entry which is preliminary data.</text>
</comment>
<protein>
    <submittedName>
        <fullName evidence="2">SHOCT domain-containing protein</fullName>
    </submittedName>
</protein>
<dbReference type="RefSeq" id="WP_268061285.1">
    <property type="nucleotide sequence ID" value="NZ_JAPQFJ010000008.1"/>
</dbReference>
<dbReference type="Pfam" id="PF09851">
    <property type="entry name" value="SHOCT"/>
    <property type="match status" value="1"/>
</dbReference>
<gene>
    <name evidence="2" type="ORF">OW729_09680</name>
</gene>
<evidence type="ECO:0000313" key="2">
    <source>
        <dbReference type="EMBL" id="MCY6958872.1"/>
    </source>
</evidence>
<evidence type="ECO:0000313" key="3">
    <source>
        <dbReference type="Proteomes" id="UP001144612"/>
    </source>
</evidence>
<keyword evidence="3" id="KW-1185">Reference proteome</keyword>
<dbReference type="InterPro" id="IPR018649">
    <property type="entry name" value="SHOCT"/>
</dbReference>
<feature type="domain" description="SHOCT" evidence="1">
    <location>
        <begin position="226"/>
        <end position="253"/>
    </location>
</feature>
<dbReference type="Proteomes" id="UP001144612">
    <property type="component" value="Unassembled WGS sequence"/>
</dbReference>
<evidence type="ECO:0000259" key="1">
    <source>
        <dbReference type="Pfam" id="PF09851"/>
    </source>
</evidence>
<proteinExistence type="predicted"/>
<reference evidence="2" key="1">
    <citation type="submission" date="2022-12" db="EMBL/GenBank/DDBJ databases">
        <title>Clostridium sp. nov., isolated from industrial wastewater.</title>
        <authorList>
            <person name="Jiayan W."/>
        </authorList>
    </citation>
    <scope>NUCLEOTIDE SEQUENCE</scope>
    <source>
        <strain evidence="2">ZC22-4</strain>
    </source>
</reference>
<accession>A0ABT4D9A8</accession>
<name>A0ABT4D9A8_9CLOT</name>